<evidence type="ECO:0000256" key="1">
    <source>
        <dbReference type="SAM" id="Phobius"/>
    </source>
</evidence>
<keyword evidence="1" id="KW-1133">Transmembrane helix</keyword>
<protein>
    <submittedName>
        <fullName evidence="2">Uncharacterized protein</fullName>
    </submittedName>
</protein>
<keyword evidence="1" id="KW-0812">Transmembrane</keyword>
<evidence type="ECO:0000313" key="2">
    <source>
        <dbReference type="EMBL" id="JAH64917.1"/>
    </source>
</evidence>
<feature type="transmembrane region" description="Helical" evidence="1">
    <location>
        <begin position="6"/>
        <end position="24"/>
    </location>
</feature>
<proteinExistence type="predicted"/>
<accession>A0A0E9UGM4</accession>
<sequence>MSWQSFACFWLNLNGVLAGLLALLF</sequence>
<dbReference type="AlphaFoldDB" id="A0A0E9UGM4"/>
<reference evidence="2" key="1">
    <citation type="submission" date="2014-11" db="EMBL/GenBank/DDBJ databases">
        <authorList>
            <person name="Amaro Gonzalez C."/>
        </authorList>
    </citation>
    <scope>NUCLEOTIDE SEQUENCE</scope>
</reference>
<reference evidence="2" key="2">
    <citation type="journal article" date="2015" name="Fish Shellfish Immunol.">
        <title>Early steps in the European eel (Anguilla anguilla)-Vibrio vulnificus interaction in the gills: Role of the RtxA13 toxin.</title>
        <authorList>
            <person name="Callol A."/>
            <person name="Pajuelo D."/>
            <person name="Ebbesson L."/>
            <person name="Teles M."/>
            <person name="MacKenzie S."/>
            <person name="Amaro C."/>
        </authorList>
    </citation>
    <scope>NUCLEOTIDE SEQUENCE</scope>
</reference>
<dbReference type="EMBL" id="GBXM01043660">
    <property type="protein sequence ID" value="JAH64917.1"/>
    <property type="molecule type" value="Transcribed_RNA"/>
</dbReference>
<name>A0A0E9UGM4_ANGAN</name>
<keyword evidence="1" id="KW-0472">Membrane</keyword>
<organism evidence="2">
    <name type="scientific">Anguilla anguilla</name>
    <name type="common">European freshwater eel</name>
    <name type="synonym">Muraena anguilla</name>
    <dbReference type="NCBI Taxonomy" id="7936"/>
    <lineage>
        <taxon>Eukaryota</taxon>
        <taxon>Metazoa</taxon>
        <taxon>Chordata</taxon>
        <taxon>Craniata</taxon>
        <taxon>Vertebrata</taxon>
        <taxon>Euteleostomi</taxon>
        <taxon>Actinopterygii</taxon>
        <taxon>Neopterygii</taxon>
        <taxon>Teleostei</taxon>
        <taxon>Anguilliformes</taxon>
        <taxon>Anguillidae</taxon>
        <taxon>Anguilla</taxon>
    </lineage>
</organism>